<comment type="caution">
    <text evidence="2">The sequence shown here is derived from an EMBL/GenBank/DDBJ whole genome shotgun (WGS) entry which is preliminary data.</text>
</comment>
<reference evidence="2" key="1">
    <citation type="submission" date="2018-01" db="EMBL/GenBank/DDBJ databases">
        <authorList>
            <person name="Mao J.F."/>
        </authorList>
    </citation>
    <scope>NUCLEOTIDE SEQUENCE</scope>
    <source>
        <strain evidence="2">Huo1</strain>
        <tissue evidence="2">Leaf</tissue>
    </source>
</reference>
<sequence>MASCARNLVQRSSNTAKTLLFRSQSSHSVPAGAPKLSGFASTLPRPSPRPSRPFFSSTSRLPVELGCGESLMPLHSATASALLNSMLSSKVGRWGYLSEVLASALIVNFVEKRALYGKSSQEMSRKMQLHQCTHDKLRDSTITGPVMESLEDHCS</sequence>
<dbReference type="PANTHER" id="PTHR33156:SF2">
    <property type="entry name" value="OS01G0738000 PROTEIN"/>
    <property type="match status" value="1"/>
</dbReference>
<evidence type="ECO:0000313" key="3">
    <source>
        <dbReference type="Proteomes" id="UP000298416"/>
    </source>
</evidence>
<name>A0A8X8WD36_SALSN</name>
<evidence type="ECO:0000313" key="2">
    <source>
        <dbReference type="EMBL" id="KAG6392470.1"/>
    </source>
</evidence>
<reference evidence="2" key="2">
    <citation type="submission" date="2020-08" db="EMBL/GenBank/DDBJ databases">
        <title>Plant Genome Project.</title>
        <authorList>
            <person name="Zhang R.-G."/>
        </authorList>
    </citation>
    <scope>NUCLEOTIDE SEQUENCE</scope>
    <source>
        <strain evidence="2">Huo1</strain>
        <tissue evidence="2">Leaf</tissue>
    </source>
</reference>
<dbReference type="PANTHER" id="PTHR33156">
    <property type="entry name" value="OS02G0230000 PROTEIN"/>
    <property type="match status" value="1"/>
</dbReference>
<evidence type="ECO:0000256" key="1">
    <source>
        <dbReference type="SAM" id="MobiDB-lite"/>
    </source>
</evidence>
<feature type="region of interest" description="Disordered" evidence="1">
    <location>
        <begin position="27"/>
        <end position="56"/>
    </location>
</feature>
<protein>
    <submittedName>
        <fullName evidence="2">Uncharacterized protein</fullName>
    </submittedName>
</protein>
<dbReference type="EMBL" id="PNBA02000018">
    <property type="protein sequence ID" value="KAG6392470.1"/>
    <property type="molecule type" value="Genomic_DNA"/>
</dbReference>
<accession>A0A8X8WD36</accession>
<organism evidence="2">
    <name type="scientific">Salvia splendens</name>
    <name type="common">Scarlet sage</name>
    <dbReference type="NCBI Taxonomy" id="180675"/>
    <lineage>
        <taxon>Eukaryota</taxon>
        <taxon>Viridiplantae</taxon>
        <taxon>Streptophyta</taxon>
        <taxon>Embryophyta</taxon>
        <taxon>Tracheophyta</taxon>
        <taxon>Spermatophyta</taxon>
        <taxon>Magnoliopsida</taxon>
        <taxon>eudicotyledons</taxon>
        <taxon>Gunneridae</taxon>
        <taxon>Pentapetalae</taxon>
        <taxon>asterids</taxon>
        <taxon>lamiids</taxon>
        <taxon>Lamiales</taxon>
        <taxon>Lamiaceae</taxon>
        <taxon>Nepetoideae</taxon>
        <taxon>Mentheae</taxon>
        <taxon>Salviinae</taxon>
        <taxon>Salvia</taxon>
        <taxon>Salvia subgen. Calosphace</taxon>
        <taxon>core Calosphace</taxon>
    </lineage>
</organism>
<keyword evidence="3" id="KW-1185">Reference proteome</keyword>
<dbReference type="GO" id="GO:0005739">
    <property type="term" value="C:mitochondrion"/>
    <property type="evidence" value="ECO:0007669"/>
    <property type="project" value="TreeGrafter"/>
</dbReference>
<proteinExistence type="predicted"/>
<gene>
    <name evidence="2" type="ORF">SASPL_146689</name>
</gene>
<dbReference type="InterPro" id="IPR043459">
    <property type="entry name" value="NFD6/NOXY2-like"/>
</dbReference>
<dbReference type="Proteomes" id="UP000298416">
    <property type="component" value="Unassembled WGS sequence"/>
</dbReference>
<dbReference type="AlphaFoldDB" id="A0A8X8WD36"/>